<dbReference type="AlphaFoldDB" id="H0JMU6"/>
<feature type="compositionally biased region" description="Basic residues" evidence="1">
    <location>
        <begin position="409"/>
        <end position="418"/>
    </location>
</feature>
<evidence type="ECO:0000313" key="3">
    <source>
        <dbReference type="EMBL" id="EHK85506.1"/>
    </source>
</evidence>
<organism evidence="3 4">
    <name type="scientific">Rhodococcus pyridinivorans AK37</name>
    <dbReference type="NCBI Taxonomy" id="1114960"/>
    <lineage>
        <taxon>Bacteria</taxon>
        <taxon>Bacillati</taxon>
        <taxon>Actinomycetota</taxon>
        <taxon>Actinomycetes</taxon>
        <taxon>Mycobacteriales</taxon>
        <taxon>Nocardiaceae</taxon>
        <taxon>Rhodococcus</taxon>
    </lineage>
</organism>
<sequence length="434" mass="47691">MARSKGVAGGVTDAVGKAGKTATDTAGEAGRTATDTAGKATGGLTGGLQQSLQGLAGTVAQNALSSLSDRVTGTAGRLQDYSEGKGGNLASALTGVDKLAQGESPLKAAASSGFENLKNTAKDKFQDVKESVTGGGGGKGGGGKKLKLTNIVESIDVGVPIDLAYDLWTQFADWPKFMKKVEQVEDEKLHWTGKVFWSRRNWESTILEQVPFERIVWRSKGGKGYIDGAVTFHELTPDLTRILMVLEYHPRGLFERTANLWRAVGRRSRLELKHFRRYAMTEAILHPDDIVGWHGEIRESEVVKDDETARQEEEEREQEDARENGEEGVTDTSGDEDEIRDEDEDFEEGEPSEDEYEEESPEDASDEESPEDEEDLEDEYPEEEDETEEDETSGEEPDDEEDEPEPPRKRAPAKRTRATKATGTRSARSRGSRS</sequence>
<dbReference type="InterPro" id="IPR023393">
    <property type="entry name" value="START-like_dom_sf"/>
</dbReference>
<dbReference type="PANTHER" id="PTHR33824:SF7">
    <property type="entry name" value="POLYKETIDE CYCLASE_DEHYDRASE AND LIPID TRANSPORT SUPERFAMILY PROTEIN"/>
    <property type="match status" value="1"/>
</dbReference>
<comment type="caution">
    <text evidence="3">The sequence shown here is derived from an EMBL/GenBank/DDBJ whole genome shotgun (WGS) entry which is preliminary data.</text>
</comment>
<feature type="compositionally biased region" description="Basic and acidic residues" evidence="1">
    <location>
        <begin position="301"/>
        <end position="325"/>
    </location>
</feature>
<dbReference type="Proteomes" id="UP000005064">
    <property type="component" value="Unassembled WGS sequence"/>
</dbReference>
<dbReference type="RefSeq" id="WP_006550838.1">
    <property type="nucleotide sequence ID" value="NZ_AHBW01000030.1"/>
</dbReference>
<dbReference type="CDD" id="cd07817">
    <property type="entry name" value="SRPBCC_8"/>
    <property type="match status" value="1"/>
</dbReference>
<dbReference type="InterPro" id="IPR047137">
    <property type="entry name" value="ORF3"/>
</dbReference>
<dbReference type="PATRIC" id="fig|1114960.4.peg.845"/>
<evidence type="ECO:0000256" key="1">
    <source>
        <dbReference type="SAM" id="MobiDB-lite"/>
    </source>
</evidence>
<feature type="region of interest" description="Disordered" evidence="1">
    <location>
        <begin position="1"/>
        <end position="42"/>
    </location>
</feature>
<proteinExistence type="predicted"/>
<feature type="compositionally biased region" description="Low complexity" evidence="1">
    <location>
        <begin position="29"/>
        <end position="39"/>
    </location>
</feature>
<dbReference type="Pfam" id="PF03364">
    <property type="entry name" value="Polyketide_cyc"/>
    <property type="match status" value="1"/>
</dbReference>
<dbReference type="InterPro" id="IPR005031">
    <property type="entry name" value="COQ10_START"/>
</dbReference>
<reference evidence="3 4" key="1">
    <citation type="submission" date="2011-12" db="EMBL/GenBank/DDBJ databases">
        <authorList>
            <person name="Kriszt B."/>
            <person name="Tancsics A."/>
            <person name="Cserhati M."/>
            <person name="Toth A."/>
            <person name="Nagy I."/>
            <person name="Horvath B."/>
            <person name="Tamura T."/>
            <person name="Kukolya J."/>
            <person name="Szoboszlay S."/>
        </authorList>
    </citation>
    <scope>NUCLEOTIDE SEQUENCE [LARGE SCALE GENOMIC DNA]</scope>
    <source>
        <strain evidence="3 4">AK37</strain>
    </source>
</reference>
<gene>
    <name evidence="3" type="ORF">AK37_04208</name>
</gene>
<feature type="region of interest" description="Disordered" evidence="1">
    <location>
        <begin position="301"/>
        <end position="434"/>
    </location>
</feature>
<evidence type="ECO:0000313" key="4">
    <source>
        <dbReference type="Proteomes" id="UP000005064"/>
    </source>
</evidence>
<accession>H0JMU6</accession>
<feature type="domain" description="Coenzyme Q-binding protein COQ10 START" evidence="2">
    <location>
        <begin position="157"/>
        <end position="274"/>
    </location>
</feature>
<protein>
    <recommendedName>
        <fullName evidence="2">Coenzyme Q-binding protein COQ10 START domain-containing protein</fullName>
    </recommendedName>
</protein>
<dbReference type="PANTHER" id="PTHR33824">
    <property type="entry name" value="POLYKETIDE CYCLASE/DEHYDRASE AND LIPID TRANSPORT SUPERFAMILY PROTEIN"/>
    <property type="match status" value="1"/>
</dbReference>
<name>H0JMU6_9NOCA</name>
<evidence type="ECO:0000259" key="2">
    <source>
        <dbReference type="Pfam" id="PF03364"/>
    </source>
</evidence>
<feature type="compositionally biased region" description="Acidic residues" evidence="1">
    <location>
        <begin position="326"/>
        <end position="404"/>
    </location>
</feature>
<dbReference type="EMBL" id="AHBW01000030">
    <property type="protein sequence ID" value="EHK85506.1"/>
    <property type="molecule type" value="Genomic_DNA"/>
</dbReference>
<dbReference type="SUPFAM" id="SSF55961">
    <property type="entry name" value="Bet v1-like"/>
    <property type="match status" value="1"/>
</dbReference>
<dbReference type="Gene3D" id="3.30.530.20">
    <property type="match status" value="1"/>
</dbReference>